<dbReference type="Ensembl" id="ENSSSCT00045040462.1">
    <property type="protein sequence ID" value="ENSSSCP00045028169.1"/>
    <property type="gene ID" value="ENSSSCG00045023559.1"/>
</dbReference>
<dbReference type="Proteomes" id="UP000694728">
    <property type="component" value="Unplaced"/>
</dbReference>
<name>A0A8D1L122_PIG</name>
<keyword evidence="1" id="KW-0812">Transmembrane</keyword>
<organism evidence="2 3">
    <name type="scientific">Sus scrofa</name>
    <name type="common">Pig</name>
    <dbReference type="NCBI Taxonomy" id="9823"/>
    <lineage>
        <taxon>Eukaryota</taxon>
        <taxon>Metazoa</taxon>
        <taxon>Chordata</taxon>
        <taxon>Craniata</taxon>
        <taxon>Vertebrata</taxon>
        <taxon>Euteleostomi</taxon>
        <taxon>Mammalia</taxon>
        <taxon>Eutheria</taxon>
        <taxon>Laurasiatheria</taxon>
        <taxon>Artiodactyla</taxon>
        <taxon>Suina</taxon>
        <taxon>Suidae</taxon>
        <taxon>Sus</taxon>
    </lineage>
</organism>
<accession>A0A8D1L122</accession>
<proteinExistence type="predicted"/>
<feature type="transmembrane region" description="Helical" evidence="1">
    <location>
        <begin position="155"/>
        <end position="181"/>
    </location>
</feature>
<keyword evidence="1" id="KW-1133">Transmembrane helix</keyword>
<evidence type="ECO:0000313" key="3">
    <source>
        <dbReference type="Proteomes" id="UP000694728"/>
    </source>
</evidence>
<evidence type="ECO:0000256" key="1">
    <source>
        <dbReference type="SAM" id="Phobius"/>
    </source>
</evidence>
<evidence type="ECO:0000313" key="2">
    <source>
        <dbReference type="Ensembl" id="ENSSSCP00045028169.1"/>
    </source>
</evidence>
<sequence>DFLAGSTHLPLSIPSLPPLDLELLEVEAGFSLTMGPARPNIPHLIGKKSKLESSVSVGTESPRGRVRPSRGPWARVLHLHKRATDQVSKDRPETRTHLPASDFLVSEGSVIQRVRHKRLSWAGFFVFCYLMLHSFRHKEKNNLKKENAIYFCDPIFIALLAVIPLGWGEVDVGMVVLCWMMKLRLELGVEINRLDFTFSHHSMCVICWHLALLVVVDCLGSPLVLPSCVEWIHSNLLNQYSDDIHGSS</sequence>
<feature type="transmembrane region" description="Helical" evidence="1">
    <location>
        <begin position="119"/>
        <end position="135"/>
    </location>
</feature>
<keyword evidence="1" id="KW-0472">Membrane</keyword>
<reference evidence="2" key="1">
    <citation type="submission" date="2025-08" db="UniProtKB">
        <authorList>
            <consortium name="Ensembl"/>
        </authorList>
    </citation>
    <scope>IDENTIFICATION</scope>
</reference>
<protein>
    <submittedName>
        <fullName evidence="2">Uncharacterized protein</fullName>
    </submittedName>
</protein>
<dbReference type="AlphaFoldDB" id="A0A8D1L122"/>